<evidence type="ECO:0000256" key="1">
    <source>
        <dbReference type="SAM" id="MobiDB-lite"/>
    </source>
</evidence>
<dbReference type="EMBL" id="BSOZ01000018">
    <property type="protein sequence ID" value="GLS04438.1"/>
    <property type="molecule type" value="Genomic_DNA"/>
</dbReference>
<accession>A0ABQ6BS43</accession>
<proteinExistence type="predicted"/>
<dbReference type="RefSeq" id="WP_018747409.1">
    <property type="nucleotide sequence ID" value="NZ_BAABUF010000006.1"/>
</dbReference>
<reference evidence="3" key="1">
    <citation type="journal article" date="2019" name="Int. J. Syst. Evol. Microbiol.">
        <title>The Global Catalogue of Microorganisms (GCM) 10K type strain sequencing project: providing services to taxonomists for standard genome sequencing and annotation.</title>
        <authorList>
            <consortium name="The Broad Institute Genomics Platform"/>
            <consortium name="The Broad Institute Genome Sequencing Center for Infectious Disease"/>
            <person name="Wu L."/>
            <person name="Ma J."/>
        </authorList>
    </citation>
    <scope>NUCLEOTIDE SEQUENCE [LARGE SCALE GENOMIC DNA]</scope>
    <source>
        <strain evidence="3">NBRC 104970</strain>
    </source>
</reference>
<comment type="caution">
    <text evidence="2">The sequence shown here is derived from an EMBL/GenBank/DDBJ whole genome shotgun (WGS) entry which is preliminary data.</text>
</comment>
<gene>
    <name evidence="2" type="ORF">GCM10007860_15850</name>
</gene>
<feature type="compositionally biased region" description="Basic and acidic residues" evidence="1">
    <location>
        <begin position="42"/>
        <end position="59"/>
    </location>
</feature>
<organism evidence="2 3">
    <name type="scientific">Chitiniphilus shinanonensis</name>
    <dbReference type="NCBI Taxonomy" id="553088"/>
    <lineage>
        <taxon>Bacteria</taxon>
        <taxon>Pseudomonadati</taxon>
        <taxon>Pseudomonadota</taxon>
        <taxon>Betaproteobacteria</taxon>
        <taxon>Neisseriales</taxon>
        <taxon>Chitinibacteraceae</taxon>
        <taxon>Chitiniphilus</taxon>
    </lineage>
</organism>
<keyword evidence="3" id="KW-1185">Reference proteome</keyword>
<evidence type="ECO:0000313" key="2">
    <source>
        <dbReference type="EMBL" id="GLS04438.1"/>
    </source>
</evidence>
<feature type="compositionally biased region" description="Acidic residues" evidence="1">
    <location>
        <begin position="23"/>
        <end position="34"/>
    </location>
</feature>
<sequence length="59" mass="7181">MAYPYELDYDERLRHGASEWLEPENWDSEDDDYDPLPGQLVHHLERPHHDAPLHWNSER</sequence>
<dbReference type="Proteomes" id="UP001156836">
    <property type="component" value="Unassembled WGS sequence"/>
</dbReference>
<protein>
    <submittedName>
        <fullName evidence="2">Uncharacterized protein</fullName>
    </submittedName>
</protein>
<feature type="region of interest" description="Disordered" evidence="1">
    <location>
        <begin position="23"/>
        <end position="59"/>
    </location>
</feature>
<evidence type="ECO:0000313" key="3">
    <source>
        <dbReference type="Proteomes" id="UP001156836"/>
    </source>
</evidence>
<name>A0ABQ6BS43_9NEIS</name>